<evidence type="ECO:0000313" key="7">
    <source>
        <dbReference type="Proteomes" id="UP000241769"/>
    </source>
</evidence>
<feature type="region of interest" description="Disordered" evidence="4">
    <location>
        <begin position="1"/>
        <end position="44"/>
    </location>
</feature>
<dbReference type="InterPro" id="IPR011992">
    <property type="entry name" value="EF-hand-dom_pair"/>
</dbReference>
<feature type="compositionally biased region" description="Basic and acidic residues" evidence="4">
    <location>
        <begin position="14"/>
        <end position="44"/>
    </location>
</feature>
<keyword evidence="2" id="KW-0677">Repeat</keyword>
<keyword evidence="7" id="KW-1185">Reference proteome</keyword>
<dbReference type="InterPro" id="IPR028846">
    <property type="entry name" value="Recoverin"/>
</dbReference>
<dbReference type="PANTHER" id="PTHR23055">
    <property type="entry name" value="CALCIUM BINDING PROTEINS"/>
    <property type="match status" value="1"/>
</dbReference>
<dbReference type="Pfam" id="PF13202">
    <property type="entry name" value="EF-hand_5"/>
    <property type="match status" value="1"/>
</dbReference>
<evidence type="ECO:0000256" key="1">
    <source>
        <dbReference type="ARBA" id="ARBA00022723"/>
    </source>
</evidence>
<dbReference type="PANTHER" id="PTHR23055:SF183">
    <property type="entry name" value="RECOVERIN FAMILY PROTEIN DDB_G0274781"/>
    <property type="match status" value="1"/>
</dbReference>
<comment type="caution">
    <text evidence="6">The sequence shown here is derived from an EMBL/GenBank/DDBJ whole genome shotgun (WGS) entry which is preliminary data.</text>
</comment>
<dbReference type="OrthoDB" id="191686at2759"/>
<dbReference type="Pfam" id="PF13499">
    <property type="entry name" value="EF-hand_7"/>
    <property type="match status" value="1"/>
</dbReference>
<dbReference type="InterPro" id="IPR018247">
    <property type="entry name" value="EF_Hand_1_Ca_BS"/>
</dbReference>
<reference evidence="6 7" key="1">
    <citation type="journal article" date="2018" name="Genome Biol. Evol.">
        <title>Multiple Roots of Fruiting Body Formation in Amoebozoa.</title>
        <authorList>
            <person name="Hillmann F."/>
            <person name="Forbes G."/>
            <person name="Novohradska S."/>
            <person name="Ferling I."/>
            <person name="Riege K."/>
            <person name="Groth M."/>
            <person name="Westermann M."/>
            <person name="Marz M."/>
            <person name="Spaller T."/>
            <person name="Winckler T."/>
            <person name="Schaap P."/>
            <person name="Glockner G."/>
        </authorList>
    </citation>
    <scope>NUCLEOTIDE SEQUENCE [LARGE SCALE GENOMIC DNA]</scope>
    <source>
        <strain evidence="6 7">Jena</strain>
    </source>
</reference>
<evidence type="ECO:0000256" key="4">
    <source>
        <dbReference type="SAM" id="MobiDB-lite"/>
    </source>
</evidence>
<evidence type="ECO:0000256" key="2">
    <source>
        <dbReference type="ARBA" id="ARBA00022737"/>
    </source>
</evidence>
<evidence type="ECO:0000313" key="6">
    <source>
        <dbReference type="EMBL" id="PRP75520.1"/>
    </source>
</evidence>
<feature type="domain" description="EF-hand" evidence="5">
    <location>
        <begin position="136"/>
        <end position="171"/>
    </location>
</feature>
<accession>A0A2P6MUY6</accession>
<sequence length="323" mass="36051">MFSIGSDSGEEREDMGTKPSKEKRTSQKPGERDSRDTSRADKQEDLVKKLQEETHFDRVEVNKLYETFLSISNNGKDALDKEKFKQGLGKLEECGLRNLQDSPFVDRLFTLLDTDKSGTVDLQEFVSGLSLLCKGTPEEKLALSFRAYDIDGNGYITKDELAAMFKSAWISGFRALSATHGNEELSRDDLEEFSEEMATLFAENAFDTLDANGDGHLSFEEFKEFALAEPKITATLNGFKKEVSITFWIELDEVHECDVEVGILAFIVFVRDIESVLGFIVASSSCTVLEPSPPAAVLLLFVRDASVSGTLLMPCMPSWAWKE</sequence>
<gene>
    <name evidence="6" type="ORF">PROFUN_09006</name>
</gene>
<dbReference type="SUPFAM" id="SSF47473">
    <property type="entry name" value="EF-hand"/>
    <property type="match status" value="1"/>
</dbReference>
<evidence type="ECO:0000259" key="5">
    <source>
        <dbReference type="PROSITE" id="PS50222"/>
    </source>
</evidence>
<feature type="domain" description="EF-hand" evidence="5">
    <location>
        <begin position="197"/>
        <end position="232"/>
    </location>
</feature>
<dbReference type="InParanoid" id="A0A2P6MUY6"/>
<dbReference type="EMBL" id="MDYQ01000378">
    <property type="protein sequence ID" value="PRP75520.1"/>
    <property type="molecule type" value="Genomic_DNA"/>
</dbReference>
<dbReference type="PROSITE" id="PS50222">
    <property type="entry name" value="EF_HAND_2"/>
    <property type="match status" value="3"/>
</dbReference>
<dbReference type="GO" id="GO:0005509">
    <property type="term" value="F:calcium ion binding"/>
    <property type="evidence" value="ECO:0007669"/>
    <property type="project" value="InterPro"/>
</dbReference>
<dbReference type="STRING" id="1890364.A0A2P6MUY6"/>
<protein>
    <submittedName>
        <fullName evidence="6">Calcium-binding protein</fullName>
    </submittedName>
</protein>
<proteinExistence type="predicted"/>
<keyword evidence="1" id="KW-0479">Metal-binding</keyword>
<name>A0A2P6MUY6_9EUKA</name>
<feature type="domain" description="EF-hand" evidence="5">
    <location>
        <begin position="100"/>
        <end position="135"/>
    </location>
</feature>
<dbReference type="AlphaFoldDB" id="A0A2P6MUY6"/>
<organism evidence="6 7">
    <name type="scientific">Planoprotostelium fungivorum</name>
    <dbReference type="NCBI Taxonomy" id="1890364"/>
    <lineage>
        <taxon>Eukaryota</taxon>
        <taxon>Amoebozoa</taxon>
        <taxon>Evosea</taxon>
        <taxon>Variosea</taxon>
        <taxon>Cavosteliida</taxon>
        <taxon>Cavosteliaceae</taxon>
        <taxon>Planoprotostelium</taxon>
    </lineage>
</organism>
<dbReference type="Proteomes" id="UP000241769">
    <property type="component" value="Unassembled WGS sequence"/>
</dbReference>
<keyword evidence="3" id="KW-0106">Calcium</keyword>
<dbReference type="InterPro" id="IPR002048">
    <property type="entry name" value="EF_hand_dom"/>
</dbReference>
<dbReference type="Gene3D" id="1.10.238.10">
    <property type="entry name" value="EF-hand"/>
    <property type="match status" value="1"/>
</dbReference>
<dbReference type="PROSITE" id="PS00018">
    <property type="entry name" value="EF_HAND_1"/>
    <property type="match status" value="3"/>
</dbReference>
<evidence type="ECO:0000256" key="3">
    <source>
        <dbReference type="ARBA" id="ARBA00022837"/>
    </source>
</evidence>
<dbReference type="SMART" id="SM00054">
    <property type="entry name" value="EFh"/>
    <property type="match status" value="3"/>
</dbReference>
<dbReference type="CDD" id="cd00051">
    <property type="entry name" value="EFh"/>
    <property type="match status" value="2"/>
</dbReference>